<evidence type="ECO:0000256" key="1">
    <source>
        <dbReference type="SAM" id="MobiDB-lite"/>
    </source>
</evidence>
<evidence type="ECO:0000313" key="4">
    <source>
        <dbReference type="Proteomes" id="UP000077115"/>
    </source>
</evidence>
<evidence type="ECO:0000313" key="3">
    <source>
        <dbReference type="EMBL" id="OAJ37883.1"/>
    </source>
</evidence>
<feature type="compositionally biased region" description="Acidic residues" evidence="1">
    <location>
        <begin position="81"/>
        <end position="94"/>
    </location>
</feature>
<feature type="transmembrane region" description="Helical" evidence="2">
    <location>
        <begin position="410"/>
        <end position="430"/>
    </location>
</feature>
<feature type="transmembrane region" description="Helical" evidence="2">
    <location>
        <begin position="383"/>
        <end position="404"/>
    </location>
</feature>
<feature type="transmembrane region" description="Helical" evidence="2">
    <location>
        <begin position="6"/>
        <end position="24"/>
    </location>
</feature>
<dbReference type="VEuPathDB" id="FungiDB:BDEG_21855"/>
<feature type="transmembrane region" description="Helical" evidence="2">
    <location>
        <begin position="437"/>
        <end position="461"/>
    </location>
</feature>
<name>A0A177WCX1_BATDL</name>
<keyword evidence="2" id="KW-0472">Membrane</keyword>
<reference evidence="3 4" key="2">
    <citation type="submission" date="2016-05" db="EMBL/GenBank/DDBJ databases">
        <title>Lineage-specific infection strategies underlie the spectrum of fungal disease in amphibians.</title>
        <authorList>
            <person name="Cuomo C.A."/>
            <person name="Farrer R.A."/>
            <person name="James T."/>
            <person name="Longcore J."/>
            <person name="Birren B."/>
        </authorList>
    </citation>
    <scope>NUCLEOTIDE SEQUENCE [LARGE SCALE GENOMIC DNA]</scope>
    <source>
        <strain evidence="3 4">JEL423</strain>
    </source>
</reference>
<dbReference type="PANTHER" id="PTHR34993:SF1">
    <property type="entry name" value="TRANSMEMBRANE PROTEIN"/>
    <property type="match status" value="1"/>
</dbReference>
<dbReference type="Proteomes" id="UP000077115">
    <property type="component" value="Unassembled WGS sequence"/>
</dbReference>
<feature type="transmembrane region" description="Helical" evidence="2">
    <location>
        <begin position="143"/>
        <end position="161"/>
    </location>
</feature>
<dbReference type="EMBL" id="DS022301">
    <property type="protein sequence ID" value="OAJ37883.1"/>
    <property type="molecule type" value="Genomic_DNA"/>
</dbReference>
<feature type="region of interest" description="Disordered" evidence="1">
    <location>
        <begin position="66"/>
        <end position="104"/>
    </location>
</feature>
<dbReference type="AlphaFoldDB" id="A0A177WCX1"/>
<sequence>MGGALLLSLGITAFLACIGLYFLTYRLSHRRKKLAKIVYRQCELMHAFVTILNQVYPHTASVEQSSLTSSTGISRGNKDSDENESDSAGSEEESQNNTERLDQASVYNRYNSSDDQESVQMIASSEPNILTIHTKRDFPRQRSFIPSVYNLIRVSATVVLSEDSFSAIPMGLGIALMSFALLLLIYTITVCFQKGRIILHKVKAFSMFNMGTLVFLLLSAVYIPISTSLLTVFGCTVQTCSAGSEFVVHSIALDVASLASDLTASANTTACVKCSFNTTMCPIASSLCPGDTDLRLNADPSLSCATEILPYYGPGAILMLIVICLGVPYIYYRLTSLATKLVQIIPPNPLLANTPQSIWHLQMQLSANICRGLYYGYKYTWRYYTLVSLSQKLAVVAISVFAVLYPSNLIMAILAIHGVCLFIAIIFRPYDQVVENLLNIACLFLNAMNATVALLIVLNIYQFSSGLIYFISALNIALPTILLIYLIVIDVKRTSMLKKQIKKAKMDDPELDRLIKEIDIQMNAYTIKTLVRFFMTVGTVAFLSLALTCIGFVRSIVESNTYSSSVPTAATSNSSAMYEFAGYSSWNEFTNKCCCEYQTASPQTQTNLNEIWKW</sequence>
<dbReference type="eggNOG" id="ENOG502SG73">
    <property type="taxonomic scope" value="Eukaryota"/>
</dbReference>
<protein>
    <recommendedName>
        <fullName evidence="5">TRP C-terminal domain-containing protein</fullName>
    </recommendedName>
</protein>
<gene>
    <name evidence="3" type="ORF">BDEG_21855</name>
</gene>
<reference evidence="3 4" key="1">
    <citation type="submission" date="2006-10" db="EMBL/GenBank/DDBJ databases">
        <title>The Genome Sequence of Batrachochytrium dendrobatidis JEL423.</title>
        <authorList>
            <consortium name="The Broad Institute Genome Sequencing Platform"/>
            <person name="Birren B."/>
            <person name="Lander E."/>
            <person name="Galagan J."/>
            <person name="Cuomo C."/>
            <person name="Devon K."/>
            <person name="Jaffe D."/>
            <person name="Butler J."/>
            <person name="Alvarez P."/>
            <person name="Gnerre S."/>
            <person name="Grabherr M."/>
            <person name="Kleber M."/>
            <person name="Mauceli E."/>
            <person name="Brockman W."/>
            <person name="Young S."/>
            <person name="LaButti K."/>
            <person name="Sykes S."/>
            <person name="DeCaprio D."/>
            <person name="Crawford M."/>
            <person name="Koehrsen M."/>
            <person name="Engels R."/>
            <person name="Montgomery P."/>
            <person name="Pearson M."/>
            <person name="Howarth C."/>
            <person name="Larson L."/>
            <person name="White J."/>
            <person name="O'Leary S."/>
            <person name="Kodira C."/>
            <person name="Zeng Q."/>
            <person name="Yandava C."/>
            <person name="Alvarado L."/>
            <person name="Longcore J."/>
            <person name="James T."/>
        </authorList>
    </citation>
    <scope>NUCLEOTIDE SEQUENCE [LARGE SCALE GENOMIC DNA]</scope>
    <source>
        <strain evidence="3 4">JEL423</strain>
    </source>
</reference>
<dbReference type="PANTHER" id="PTHR34993">
    <property type="entry name" value="TRANSMEMBRANE PROTEIN"/>
    <property type="match status" value="1"/>
</dbReference>
<feature type="transmembrane region" description="Helical" evidence="2">
    <location>
        <begin position="530"/>
        <end position="553"/>
    </location>
</feature>
<feature type="transmembrane region" description="Helical" evidence="2">
    <location>
        <begin position="311"/>
        <end position="332"/>
    </location>
</feature>
<feature type="transmembrane region" description="Helical" evidence="2">
    <location>
        <begin position="467"/>
        <end position="489"/>
    </location>
</feature>
<evidence type="ECO:0008006" key="5">
    <source>
        <dbReference type="Google" id="ProtNLM"/>
    </source>
</evidence>
<organism evidence="3 4">
    <name type="scientific">Batrachochytrium dendrobatidis (strain JEL423)</name>
    <dbReference type="NCBI Taxonomy" id="403673"/>
    <lineage>
        <taxon>Eukaryota</taxon>
        <taxon>Fungi</taxon>
        <taxon>Fungi incertae sedis</taxon>
        <taxon>Chytridiomycota</taxon>
        <taxon>Chytridiomycota incertae sedis</taxon>
        <taxon>Chytridiomycetes</taxon>
        <taxon>Rhizophydiales</taxon>
        <taxon>Rhizophydiales incertae sedis</taxon>
        <taxon>Batrachochytrium</taxon>
    </lineage>
</organism>
<keyword evidence="2" id="KW-1133">Transmembrane helix</keyword>
<accession>A0A177WCX1</accession>
<dbReference type="OrthoDB" id="2152608at2759"/>
<keyword evidence="2" id="KW-0812">Transmembrane</keyword>
<evidence type="ECO:0000256" key="2">
    <source>
        <dbReference type="SAM" id="Phobius"/>
    </source>
</evidence>
<feature type="transmembrane region" description="Helical" evidence="2">
    <location>
        <begin position="167"/>
        <end position="192"/>
    </location>
</feature>
<feature type="transmembrane region" description="Helical" evidence="2">
    <location>
        <begin position="204"/>
        <end position="223"/>
    </location>
</feature>
<proteinExistence type="predicted"/>